<sequence>MCIKVIIIERKGEGLLPVRWMAPESLIDGIFTTRSDVWGIVSGDIMKPDEEHCKLPATDVRHNAKLN</sequence>
<evidence type="ECO:0000256" key="4">
    <source>
        <dbReference type="ARBA" id="ARBA00022741"/>
    </source>
</evidence>
<keyword evidence="10" id="KW-1185">Reference proteome</keyword>
<organism evidence="9 10">
    <name type="scientific">Ranitomeya imitator</name>
    <name type="common">mimic poison frog</name>
    <dbReference type="NCBI Taxonomy" id="111125"/>
    <lineage>
        <taxon>Eukaryota</taxon>
        <taxon>Metazoa</taxon>
        <taxon>Chordata</taxon>
        <taxon>Craniata</taxon>
        <taxon>Vertebrata</taxon>
        <taxon>Euteleostomi</taxon>
        <taxon>Amphibia</taxon>
        <taxon>Batrachia</taxon>
        <taxon>Anura</taxon>
        <taxon>Neobatrachia</taxon>
        <taxon>Hyloidea</taxon>
        <taxon>Dendrobatidae</taxon>
        <taxon>Dendrobatinae</taxon>
        <taxon>Ranitomeya</taxon>
    </lineage>
</organism>
<name>A0ABN9LDP5_9NEOB</name>
<gene>
    <name evidence="9" type="ORF">RIMI_LOCUS7166371</name>
</gene>
<evidence type="ECO:0000256" key="5">
    <source>
        <dbReference type="ARBA" id="ARBA00022777"/>
    </source>
</evidence>
<evidence type="ECO:0000256" key="6">
    <source>
        <dbReference type="ARBA" id="ARBA00022840"/>
    </source>
</evidence>
<evidence type="ECO:0000256" key="2">
    <source>
        <dbReference type="ARBA" id="ARBA00022553"/>
    </source>
</evidence>
<evidence type="ECO:0000256" key="7">
    <source>
        <dbReference type="ARBA" id="ARBA00023137"/>
    </source>
</evidence>
<reference evidence="9" key="1">
    <citation type="submission" date="2023-07" db="EMBL/GenBank/DDBJ databases">
        <authorList>
            <person name="Stuckert A."/>
        </authorList>
    </citation>
    <scope>NUCLEOTIDE SEQUENCE</scope>
</reference>
<evidence type="ECO:0000313" key="10">
    <source>
        <dbReference type="Proteomes" id="UP001176940"/>
    </source>
</evidence>
<dbReference type="InterPro" id="IPR011009">
    <property type="entry name" value="Kinase-like_dom_sf"/>
</dbReference>
<feature type="non-terminal residue" evidence="9">
    <location>
        <position position="67"/>
    </location>
</feature>
<keyword evidence="2" id="KW-0597">Phosphoprotein</keyword>
<dbReference type="PANTHER" id="PTHR24416:SF527">
    <property type="entry name" value="PROTO-ONCOGENE TYROSINE-PROTEIN KINASE ROS"/>
    <property type="match status" value="1"/>
</dbReference>
<keyword evidence="6" id="KW-0067">ATP-binding</keyword>
<keyword evidence="5" id="KW-0418">Kinase</keyword>
<dbReference type="Proteomes" id="UP001176940">
    <property type="component" value="Unassembled WGS sequence"/>
</dbReference>
<dbReference type="EC" id="2.7.10.1" evidence="1"/>
<keyword evidence="7" id="KW-0829">Tyrosine-protein kinase</keyword>
<evidence type="ECO:0000256" key="1">
    <source>
        <dbReference type="ARBA" id="ARBA00011902"/>
    </source>
</evidence>
<proteinExistence type="predicted"/>
<dbReference type="InterPro" id="IPR001245">
    <property type="entry name" value="Ser-Thr/Tyr_kinase_cat_dom"/>
</dbReference>
<evidence type="ECO:0000256" key="3">
    <source>
        <dbReference type="ARBA" id="ARBA00022679"/>
    </source>
</evidence>
<keyword evidence="3" id="KW-0808">Transferase</keyword>
<evidence type="ECO:0000313" key="9">
    <source>
        <dbReference type="EMBL" id="CAJ0937381.1"/>
    </source>
</evidence>
<comment type="caution">
    <text evidence="9">The sequence shown here is derived from an EMBL/GenBank/DDBJ whole genome shotgun (WGS) entry which is preliminary data.</text>
</comment>
<keyword evidence="4" id="KW-0547">Nucleotide-binding</keyword>
<dbReference type="EMBL" id="CAUEEQ010013381">
    <property type="protein sequence ID" value="CAJ0937381.1"/>
    <property type="molecule type" value="Genomic_DNA"/>
</dbReference>
<dbReference type="SUPFAM" id="SSF56112">
    <property type="entry name" value="Protein kinase-like (PK-like)"/>
    <property type="match status" value="1"/>
</dbReference>
<evidence type="ECO:0000259" key="8">
    <source>
        <dbReference type="Pfam" id="PF07714"/>
    </source>
</evidence>
<dbReference type="Pfam" id="PF07714">
    <property type="entry name" value="PK_Tyr_Ser-Thr"/>
    <property type="match status" value="1"/>
</dbReference>
<protein>
    <recommendedName>
        <fullName evidence="1">receptor protein-tyrosine kinase</fullName>
        <ecNumber evidence="1">2.7.10.1</ecNumber>
    </recommendedName>
</protein>
<accession>A0ABN9LDP5</accession>
<dbReference type="PANTHER" id="PTHR24416">
    <property type="entry name" value="TYROSINE-PROTEIN KINASE RECEPTOR"/>
    <property type="match status" value="1"/>
</dbReference>
<feature type="domain" description="Serine-threonine/tyrosine-protein kinase catalytic" evidence="8">
    <location>
        <begin position="10"/>
        <end position="47"/>
    </location>
</feature>
<dbReference type="InterPro" id="IPR050122">
    <property type="entry name" value="RTK"/>
</dbReference>